<feature type="transmembrane region" description="Helical" evidence="1">
    <location>
        <begin position="15"/>
        <end position="33"/>
    </location>
</feature>
<evidence type="ECO:0000313" key="2">
    <source>
        <dbReference type="EMBL" id="MCH1624301.1"/>
    </source>
</evidence>
<organism evidence="2 3">
    <name type="scientific">Fredinandcohnia quinoae</name>
    <dbReference type="NCBI Taxonomy" id="2918902"/>
    <lineage>
        <taxon>Bacteria</taxon>
        <taxon>Bacillati</taxon>
        <taxon>Bacillota</taxon>
        <taxon>Bacilli</taxon>
        <taxon>Bacillales</taxon>
        <taxon>Bacillaceae</taxon>
        <taxon>Fredinandcohnia</taxon>
    </lineage>
</organism>
<keyword evidence="3" id="KW-1185">Reference proteome</keyword>
<keyword evidence="1" id="KW-0472">Membrane</keyword>
<dbReference type="EMBL" id="JAKTTI010000002">
    <property type="protein sequence ID" value="MCH1624301.1"/>
    <property type="molecule type" value="Genomic_DNA"/>
</dbReference>
<evidence type="ECO:0000256" key="1">
    <source>
        <dbReference type="SAM" id="Phobius"/>
    </source>
</evidence>
<accession>A0AAW5DUJ3</accession>
<dbReference type="RefSeq" id="WP_240252573.1">
    <property type="nucleotide sequence ID" value="NZ_JAKTTI010000002.1"/>
</dbReference>
<proteinExistence type="predicted"/>
<comment type="caution">
    <text evidence="2">The sequence shown here is derived from an EMBL/GenBank/DDBJ whole genome shotgun (WGS) entry which is preliminary data.</text>
</comment>
<feature type="transmembrane region" description="Helical" evidence="1">
    <location>
        <begin position="39"/>
        <end position="56"/>
    </location>
</feature>
<keyword evidence="1" id="KW-1133">Transmembrane helix</keyword>
<sequence>MAFRIYKKQTNKPKIWKTIIVIWVGLFSFSFNWTVFDEMIKIAILPLGVWILMMILKRREGRWEKYRTYAWLGFLGNFIFLISTLVSIPLHHLLYPVDKPTTYLSKIENDATVIHIHPSATNITLNKKSLLEQIPTMKETEIFSDVWYRKTYMSEDPTKRKERFPYQLIGTEAKWGSGLKTLIFLEEDGKGILISTAKKQIYFRSDASFFGGGK</sequence>
<dbReference type="AlphaFoldDB" id="A0AAW5DUJ3"/>
<reference evidence="2" key="1">
    <citation type="submission" date="2022-02" db="EMBL/GenBank/DDBJ databases">
        <title>Fredinandcohnia quinoae sp. nov. isolated from Chenopodium quinoa seeds.</title>
        <authorList>
            <person name="Saati-Santamaria Z."/>
            <person name="Flores-Felix J.D."/>
            <person name="Igual J.M."/>
            <person name="Velazquez E."/>
            <person name="Garcia-Fraile P."/>
            <person name="Martinez-Molina E."/>
        </authorList>
    </citation>
    <scope>NUCLEOTIDE SEQUENCE</scope>
    <source>
        <strain evidence="2">SECRCQ15</strain>
    </source>
</reference>
<dbReference type="Proteomes" id="UP001431131">
    <property type="component" value="Unassembled WGS sequence"/>
</dbReference>
<keyword evidence="1" id="KW-0812">Transmembrane</keyword>
<protein>
    <submittedName>
        <fullName evidence="2">Uncharacterized protein</fullName>
    </submittedName>
</protein>
<evidence type="ECO:0000313" key="3">
    <source>
        <dbReference type="Proteomes" id="UP001431131"/>
    </source>
</evidence>
<gene>
    <name evidence="2" type="ORF">MJG50_03090</name>
</gene>
<name>A0AAW5DUJ3_9BACI</name>
<feature type="transmembrane region" description="Helical" evidence="1">
    <location>
        <begin position="68"/>
        <end position="90"/>
    </location>
</feature>